<dbReference type="Pfam" id="PF04310">
    <property type="entry name" value="MukB"/>
    <property type="match status" value="1"/>
</dbReference>
<dbReference type="Gene3D" id="3.40.1140.10">
    <property type="match status" value="2"/>
</dbReference>
<dbReference type="Gene3D" id="3.30.70.3500">
    <property type="entry name" value="MukB, hinge domain"/>
    <property type="match status" value="1"/>
</dbReference>
<proteinExistence type="predicted"/>
<evidence type="ECO:0000259" key="2">
    <source>
        <dbReference type="Pfam" id="PF16330"/>
    </source>
</evidence>
<dbReference type="InterPro" id="IPR042501">
    <property type="entry name" value="MukB_hinge_sf"/>
</dbReference>
<evidence type="ECO:0000313" key="4">
    <source>
        <dbReference type="Proteomes" id="UP000284767"/>
    </source>
</evidence>
<comment type="caution">
    <text evidence="3">The sequence shown here is derived from an EMBL/GenBank/DDBJ whole genome shotgun (WGS) entry which is preliminary data.</text>
</comment>
<dbReference type="NCBIfam" id="NF003422">
    <property type="entry name" value="PRK04863.1"/>
    <property type="match status" value="1"/>
</dbReference>
<feature type="domain" description="MukB N-terminal" evidence="1">
    <location>
        <begin position="2"/>
        <end position="222"/>
    </location>
</feature>
<evidence type="ECO:0000259" key="1">
    <source>
        <dbReference type="Pfam" id="PF04310"/>
    </source>
</evidence>
<dbReference type="InterPro" id="IPR032520">
    <property type="entry name" value="MukB_hinge"/>
</dbReference>
<dbReference type="EMBL" id="NSNE01000018">
    <property type="protein sequence ID" value="RPM08833.1"/>
    <property type="molecule type" value="Genomic_DNA"/>
</dbReference>
<dbReference type="GO" id="GO:0043047">
    <property type="term" value="F:single-stranded telomeric DNA binding"/>
    <property type="evidence" value="ECO:0007669"/>
    <property type="project" value="TreeGrafter"/>
</dbReference>
<feature type="domain" description="MukB hinge" evidence="2">
    <location>
        <begin position="644"/>
        <end position="803"/>
    </location>
</feature>
<dbReference type="GO" id="GO:0030261">
    <property type="term" value="P:chromosome condensation"/>
    <property type="evidence" value="ECO:0007669"/>
    <property type="project" value="InterPro"/>
</dbReference>
<dbReference type="GO" id="GO:0006302">
    <property type="term" value="P:double-strand break repair"/>
    <property type="evidence" value="ECO:0007669"/>
    <property type="project" value="TreeGrafter"/>
</dbReference>
<protein>
    <submittedName>
        <fullName evidence="3">Chromosome partition protein MukB</fullName>
    </submittedName>
</protein>
<dbReference type="GO" id="GO:0007059">
    <property type="term" value="P:chromosome segregation"/>
    <property type="evidence" value="ECO:0007669"/>
    <property type="project" value="InterPro"/>
</dbReference>
<dbReference type="PANTHER" id="PTHR18867">
    <property type="entry name" value="RAD50"/>
    <property type="match status" value="1"/>
</dbReference>
<reference evidence="3 4" key="1">
    <citation type="submission" date="2017-08" db="EMBL/GenBank/DDBJ databases">
        <authorList>
            <person name="Feschi L."/>
            <person name="Jeukens J."/>
            <person name="Emond-Rheault J.-G."/>
            <person name="Kukavica-Ibrulj I."/>
            <person name="Boyle B."/>
            <person name="Levesque R.C."/>
        </authorList>
    </citation>
    <scope>NUCLEOTIDE SEQUENCE [LARGE SCALE GENOMIC DNA]</scope>
    <source>
        <strain evidence="3 4">PA-W36</strain>
    </source>
</reference>
<gene>
    <name evidence="3" type="ORF">IPC1295_25230</name>
</gene>
<name>A0A5E9W499_PSEAI</name>
<organism evidence="3 4">
    <name type="scientific">Pseudomonas aeruginosa</name>
    <dbReference type="NCBI Taxonomy" id="287"/>
    <lineage>
        <taxon>Bacteria</taxon>
        <taxon>Pseudomonadati</taxon>
        <taxon>Pseudomonadota</taxon>
        <taxon>Gammaproteobacteria</taxon>
        <taxon>Pseudomonadales</taxon>
        <taxon>Pseudomonadaceae</taxon>
        <taxon>Pseudomonas</taxon>
    </lineage>
</organism>
<dbReference type="RefSeq" id="WP_003160973.1">
    <property type="nucleotide sequence ID" value="NZ_BBQK01000014.1"/>
</dbReference>
<dbReference type="GO" id="GO:0009295">
    <property type="term" value="C:nucleoid"/>
    <property type="evidence" value="ECO:0007669"/>
    <property type="project" value="InterPro"/>
</dbReference>
<dbReference type="Pfam" id="PF13558">
    <property type="entry name" value="SbcC_Walker_B"/>
    <property type="match status" value="1"/>
</dbReference>
<dbReference type="PANTHER" id="PTHR18867:SF12">
    <property type="entry name" value="DNA REPAIR PROTEIN RAD50"/>
    <property type="match status" value="1"/>
</dbReference>
<dbReference type="GO" id="GO:0005524">
    <property type="term" value="F:ATP binding"/>
    <property type="evidence" value="ECO:0007669"/>
    <property type="project" value="InterPro"/>
</dbReference>
<dbReference type="Proteomes" id="UP000284767">
    <property type="component" value="Unassembled WGS sequence"/>
</dbReference>
<dbReference type="GO" id="GO:0000722">
    <property type="term" value="P:telomere maintenance via recombination"/>
    <property type="evidence" value="ECO:0007669"/>
    <property type="project" value="TreeGrafter"/>
</dbReference>
<reference evidence="3 4" key="2">
    <citation type="submission" date="2019-01" db="EMBL/GenBank/DDBJ databases">
        <title>The Pseudomonas aeruginosa pan-genome provides new insights on its population structure, horizontal gene transfer and pathogenicity.</title>
        <authorList>
            <person name="Freschi L."/>
            <person name="Vincent A.T."/>
            <person name="Jeukens J."/>
            <person name="Emond-Rheault J.-G."/>
            <person name="Kukavica-Ibrulj I."/>
            <person name="Dupont M.-J."/>
            <person name="Charette S.J."/>
            <person name="Boyle B."/>
            <person name="Levesque R.C."/>
        </authorList>
    </citation>
    <scope>NUCLEOTIDE SEQUENCE [LARGE SCALE GENOMIC DNA]</scope>
    <source>
        <strain evidence="3 4">PA-W36</strain>
    </source>
</reference>
<evidence type="ECO:0000313" key="3">
    <source>
        <dbReference type="EMBL" id="RPM08833.1"/>
    </source>
</evidence>
<dbReference type="GO" id="GO:0007004">
    <property type="term" value="P:telomere maintenance via telomerase"/>
    <property type="evidence" value="ECO:0007669"/>
    <property type="project" value="TreeGrafter"/>
</dbReference>
<dbReference type="Pfam" id="PF16330">
    <property type="entry name" value="MukB_hinge"/>
    <property type="match status" value="1"/>
</dbReference>
<dbReference type="GO" id="GO:0051880">
    <property type="term" value="F:G-quadruplex DNA binding"/>
    <property type="evidence" value="ECO:0007669"/>
    <property type="project" value="TreeGrafter"/>
</dbReference>
<sequence length="1474" mass="164653">MSRTRADALALVNWKGVFYERYLLDRHVTALEGSNGAGKTTVMIAAYVALLPDMSRLRFTNLGETGATGGDKGIWGRLGDPGRPSYVVVDFALAGAQRLLAGVHLERKGEPSVEPTPFIVWGLEPAVRLQDLLLVAQGGVESVPELQELRDNAARLGGRLQSYPSAREYFAALFDQGVMPLRLGTDEERNKFNDMLRTSMTGGISRVLTSELRSFLLREQSGLADTLQRMRSNLDSCRRTRVEVQESRRLEQEIGSIFEAGQAMFAAAFLATRERADELARRVAEAQSARDQAFQAQEGARRVLDETLAELNTLDTCKDELDRVLGTARDWHGRLKDSLAALRNLQQCVSLLAEAETAAQQAGRLRSESETLRTRNREELKRAREGYKRAAKGLADLQQGIEELHRRAAAYRQAIRRLREAEAHLQTVPLLPAQFADQLMSVRHMLECVDQERREARTRLSDALEHRARHEQLMEAVWRLAGRDVEITAAYDVTTEAVHRHRTLSVLAEQLPDIEAKLAEAQQLQARQARVCATARELGVVLTQAPAIEVVDALLSDTEVEQSTHEQAQRAANEELAELRRRREELQQQHRQLMAREPQWQTLAECAVRISDHLDTHVTDRASLDAARACLSTEHAEAARVEQGARHVQEQLLRDARDLLSAGGPFSPALLQLKDRLGAELLAGSYEEVAIEEAAVLEARLGPLAQALVVDDPAAAARASVDRPEELTDVLLVSRDADLYRLADSSDTTMANEGDLLVQEGIALRMSRIPAKPRLGRRARERRAAELQAQAEEKTFELENARSQRRTLERLQENGDTLLAGLEVWLAGDPADAIIEVQQAIALVGEQIERQSDMADRHAAAAQALQPRIGRLRSLLAEAILLDPPDHGERAQILSERASQAGEARDWVTANQEDVLYVENGLGDLRQLPLSDTDIEDLTRHADTLEGRRRQLDAGIEALEYLCDNAEALAWEEAPRRLEDSQELIPALKEQLSEAEGLQEAAEERVSQAEARYDQITEHFQEVEGRRQIASQEHAAATTRFNGIGIPAPTEEAVVDAAKEVVRQEESLRALEHRRQELNRTVGTQQEAQRAAQERLIAADEKLTSERREAEPATRRWSELHDRAQRHGLIGNLLGNDPDGPGGIRGHVNLVQIATARRDVLLERLHNARGGDALLSELELVRSPSADAAFADPILELWLAVRDWLRHRLPAQVAEVDDPREALIRLRDQLSDLEERLARQESDLRGASEDVARGIDVQIRKARGQVTRLTKNLEKVSFGSIQGIRVRMQAVERMEQILRALREGAAQELLFQADMPIEEALDEIFRRYGGGRSAGQRLLDYREYVHLQVEIRRKSGTEWEVANPTRLSTGEAIGVGAALMMVVLTEWERDATLLRGKRAHGSLRFLFLDEANRLSPDNLGVLFDLCQTLDLQLMIAAPEVARAEGNTTYRLVRQVTPEGREEVLVFGRRTRSVG</sequence>
<dbReference type="GO" id="GO:0003691">
    <property type="term" value="F:double-stranded telomeric DNA binding"/>
    <property type="evidence" value="ECO:0007669"/>
    <property type="project" value="TreeGrafter"/>
</dbReference>
<dbReference type="InterPro" id="IPR007406">
    <property type="entry name" value="MukB_N_dom"/>
</dbReference>
<accession>A0A5E9W499</accession>